<organism evidence="1 2">
    <name type="scientific">Marvinbryantia formatexigens DSM 14469</name>
    <dbReference type="NCBI Taxonomy" id="478749"/>
    <lineage>
        <taxon>Bacteria</taxon>
        <taxon>Bacillati</taxon>
        <taxon>Bacillota</taxon>
        <taxon>Clostridia</taxon>
        <taxon>Lachnospirales</taxon>
        <taxon>Lachnospiraceae</taxon>
        <taxon>Marvinbryantia</taxon>
    </lineage>
</organism>
<evidence type="ECO:0000313" key="1">
    <source>
        <dbReference type="EMBL" id="EET61606.1"/>
    </source>
</evidence>
<reference evidence="1" key="1">
    <citation type="submission" date="2009-07" db="EMBL/GenBank/DDBJ databases">
        <authorList>
            <person name="Weinstock G."/>
            <person name="Sodergren E."/>
            <person name="Clifton S."/>
            <person name="Fulton L."/>
            <person name="Fulton B."/>
            <person name="Courtney L."/>
            <person name="Fronick C."/>
            <person name="Harrison M."/>
            <person name="Strong C."/>
            <person name="Farmer C."/>
            <person name="Delahaunty K."/>
            <person name="Markovic C."/>
            <person name="Hall O."/>
            <person name="Minx P."/>
            <person name="Tomlinson C."/>
            <person name="Mitreva M."/>
            <person name="Nelson J."/>
            <person name="Hou S."/>
            <person name="Wollam A."/>
            <person name="Pepin K.H."/>
            <person name="Johnson M."/>
            <person name="Bhonagiri V."/>
            <person name="Nash W.E."/>
            <person name="Warren W."/>
            <person name="Chinwalla A."/>
            <person name="Mardis E.R."/>
            <person name="Wilson R.K."/>
        </authorList>
    </citation>
    <scope>NUCLEOTIDE SEQUENCE [LARGE SCALE GENOMIC DNA]</scope>
    <source>
        <strain evidence="1">DSM 14469</strain>
    </source>
</reference>
<dbReference type="Proteomes" id="UP000005561">
    <property type="component" value="Unassembled WGS sequence"/>
</dbReference>
<comment type="caution">
    <text evidence="1">The sequence shown here is derived from an EMBL/GenBank/DDBJ whole genome shotgun (WGS) entry which is preliminary data.</text>
</comment>
<keyword evidence="2" id="KW-1185">Reference proteome</keyword>
<dbReference type="AlphaFoldDB" id="C6LCE2"/>
<dbReference type="EMBL" id="ACCL02000005">
    <property type="protein sequence ID" value="EET61606.1"/>
    <property type="molecule type" value="Genomic_DNA"/>
</dbReference>
<gene>
    <name evidence="1" type="ORF">BRYFOR_06289</name>
</gene>
<evidence type="ECO:0000313" key="2">
    <source>
        <dbReference type="Proteomes" id="UP000005561"/>
    </source>
</evidence>
<proteinExistence type="predicted"/>
<name>C6LCE2_9FIRM</name>
<sequence length="51" mass="6022">MNRITNKCEIQESIKASGETSRGIKRLIRRCDFNYYVEVIEYDVPIYDFSG</sequence>
<protein>
    <submittedName>
        <fullName evidence="1">Uncharacterized protein</fullName>
    </submittedName>
</protein>
<accession>C6LCE2</accession>